<feature type="region of interest" description="Disordered" evidence="1">
    <location>
        <begin position="53"/>
        <end position="91"/>
    </location>
</feature>
<feature type="compositionally biased region" description="Low complexity" evidence="1">
    <location>
        <begin position="872"/>
        <end position="886"/>
    </location>
</feature>
<feature type="region of interest" description="Disordered" evidence="1">
    <location>
        <begin position="289"/>
        <end position="324"/>
    </location>
</feature>
<dbReference type="AlphaFoldDB" id="A0A9P6UWC6"/>
<dbReference type="Proteomes" id="UP000823405">
    <property type="component" value="Unassembled WGS sequence"/>
</dbReference>
<dbReference type="EMBL" id="JAAAIN010000025">
    <property type="protein sequence ID" value="KAG0322598.1"/>
    <property type="molecule type" value="Genomic_DNA"/>
</dbReference>
<evidence type="ECO:0000259" key="2">
    <source>
        <dbReference type="Pfam" id="PF13919"/>
    </source>
</evidence>
<evidence type="ECO:0000313" key="4">
    <source>
        <dbReference type="Proteomes" id="UP000823405"/>
    </source>
</evidence>
<feature type="region of interest" description="Disordered" evidence="1">
    <location>
        <begin position="465"/>
        <end position="499"/>
    </location>
</feature>
<evidence type="ECO:0000313" key="3">
    <source>
        <dbReference type="EMBL" id="KAG0322598.1"/>
    </source>
</evidence>
<sequence>MIGPRESIYLRSSSRKGETGVRSLNSLRYKRRKPNTVAATTTTSSSFTISLKEHHPAESAATSTEETHGTLTGHREEAYSRSPEGSLPKRTNHTDFIIDLTTLQREAYNGNKRNVFSKASSMEQAVSLSDDDWTPTIGPRRATHKAKTSKQIARARAVAKLNTGHSKDPELERLACIQIPSNARPSKPSGGPTQRFLHIDIKTNIKPTVTQARIDAKRGSASNADNSATPDMVHTTEEIDNYLVGSSTSNVHRSVIDFNTLTIPTGTVDNTRLDFLNVHTFEKVVKPTEQMLSRPSNRDDQVLVDFKPNSPDAHPINSVRKPRGEATISSIQDLCSLPPTPSPYSSATGGTDEDLLPRNIDHDDANNVDTSSLVDAAVKTDTSPARIFTIESNHALDNDSPHEMDVCQSTIPGSCLPEEMDTTLVDSDFIPGDLLKDLADSRINPSIPEQTHSQSLTSAVVDTNATSDANNTNDLLDASDSHKGHLNDTSEAPTTSRGSLVSTVNAITVNISQADAQPTEVDHLPVSPGDIQDNQMTKQAYRTISATPFEQAAPQSTITLPSDRNTANSNLSDPLTGPYSKYATGDINKVISYEVYSQFSAKTQRAFVDHLPACIRNNPRYLDRNTGTATEAFFSMLSFNRAKVDWQKALAGGKFTDEYKTKVAALRREYDDRNMARSATKTATAATTAITMMEGHKEERWKSDDFERFYGEKAIQASVRKMEAGDSSKTSLAKICLNKGIQVGDLLLYVREFTVNLPLHQQPSPRQNSNVNVATTTTSTALSTPLPSSSAVPTTELVPEEQTARRRWIAWLSRMAMIDKHDNKDKGLASSRADRIKVDQLMQVLDITQSGRPIIRFIDSDGCSNHKDHKSTNAAASATSTVAMSSPRINEKGQQQQQPQLRSPTTTTKLTGTYEIDSAMMIERICLERNGQVPKAYRKNAYESWKHIHTFRPTGRDFEDQQRMKMEGEGEGEREVEVIYVGSLFSMRMDIYNHLQSENAKKQVLLEDAAATTA</sequence>
<feature type="region of interest" description="Disordered" evidence="1">
    <location>
        <begin position="776"/>
        <end position="799"/>
    </location>
</feature>
<feature type="region of interest" description="Disordered" evidence="1">
    <location>
        <begin position="1"/>
        <end position="21"/>
    </location>
</feature>
<dbReference type="InterPro" id="IPR028020">
    <property type="entry name" value="ASX_DEUBAD_dom"/>
</dbReference>
<feature type="region of interest" description="Disordered" evidence="1">
    <location>
        <begin position="863"/>
        <end position="906"/>
    </location>
</feature>
<name>A0A9P6UWC6_9FUNG</name>
<feature type="compositionally biased region" description="Polar residues" evidence="1">
    <location>
        <begin position="489"/>
        <end position="499"/>
    </location>
</feature>
<feature type="compositionally biased region" description="Basic and acidic residues" evidence="1">
    <location>
        <begin position="479"/>
        <end position="488"/>
    </location>
</feature>
<dbReference type="OrthoDB" id="2449554at2759"/>
<feature type="domain" description="ASX DEUBAD" evidence="2">
    <location>
        <begin position="567"/>
        <end position="712"/>
    </location>
</feature>
<keyword evidence="4" id="KW-1185">Reference proteome</keyword>
<feature type="compositionally biased region" description="Basic and acidic residues" evidence="1">
    <location>
        <begin position="65"/>
        <end position="79"/>
    </location>
</feature>
<comment type="caution">
    <text evidence="3">The sequence shown here is derived from an EMBL/GenBank/DDBJ whole genome shotgun (WGS) entry which is preliminary data.</text>
</comment>
<organism evidence="3 4">
    <name type="scientific">Linnemannia gamsii</name>
    <dbReference type="NCBI Taxonomy" id="64522"/>
    <lineage>
        <taxon>Eukaryota</taxon>
        <taxon>Fungi</taxon>
        <taxon>Fungi incertae sedis</taxon>
        <taxon>Mucoromycota</taxon>
        <taxon>Mortierellomycotina</taxon>
        <taxon>Mortierellomycetes</taxon>
        <taxon>Mortierellales</taxon>
        <taxon>Mortierellaceae</taxon>
        <taxon>Linnemannia</taxon>
    </lineage>
</organism>
<evidence type="ECO:0000256" key="1">
    <source>
        <dbReference type="SAM" id="MobiDB-lite"/>
    </source>
</evidence>
<dbReference type="Pfam" id="PF13919">
    <property type="entry name" value="ASXH"/>
    <property type="match status" value="1"/>
</dbReference>
<feature type="region of interest" description="Disordered" evidence="1">
    <location>
        <begin position="130"/>
        <end position="151"/>
    </location>
</feature>
<proteinExistence type="predicted"/>
<accession>A0A9P6UWC6</accession>
<gene>
    <name evidence="3" type="ORF">BGZ97_005565</name>
</gene>
<feature type="compositionally biased region" description="Low complexity" evidence="1">
    <location>
        <begin position="465"/>
        <end position="474"/>
    </location>
</feature>
<protein>
    <recommendedName>
        <fullName evidence="2">ASX DEUBAD domain-containing protein</fullName>
    </recommendedName>
</protein>
<feature type="compositionally biased region" description="Low complexity" evidence="1">
    <location>
        <begin position="776"/>
        <end position="795"/>
    </location>
</feature>
<reference evidence="3" key="1">
    <citation type="journal article" date="2020" name="Fungal Divers.">
        <title>Resolving the Mortierellaceae phylogeny through synthesis of multi-gene phylogenetics and phylogenomics.</title>
        <authorList>
            <person name="Vandepol N."/>
            <person name="Liber J."/>
            <person name="Desiro A."/>
            <person name="Na H."/>
            <person name="Kennedy M."/>
            <person name="Barry K."/>
            <person name="Grigoriev I.V."/>
            <person name="Miller A.N."/>
            <person name="O'Donnell K."/>
            <person name="Stajich J.E."/>
            <person name="Bonito G."/>
        </authorList>
    </citation>
    <scope>NUCLEOTIDE SEQUENCE</scope>
    <source>
        <strain evidence="3">NVP60</strain>
    </source>
</reference>